<dbReference type="GO" id="GO:0005509">
    <property type="term" value="F:calcium ion binding"/>
    <property type="evidence" value="ECO:0007669"/>
    <property type="project" value="InterPro"/>
</dbReference>
<organism evidence="3 4">
    <name type="scientific">Catenovulum maritimum</name>
    <dbReference type="NCBI Taxonomy" id="1513271"/>
    <lineage>
        <taxon>Bacteria</taxon>
        <taxon>Pseudomonadati</taxon>
        <taxon>Pseudomonadota</taxon>
        <taxon>Gammaproteobacteria</taxon>
        <taxon>Alteromonadales</taxon>
        <taxon>Alteromonadaceae</taxon>
        <taxon>Catenovulum</taxon>
    </lineage>
</organism>
<dbReference type="NCBIfam" id="NF012211">
    <property type="entry name" value="tand_rpt_95"/>
    <property type="match status" value="8"/>
</dbReference>
<evidence type="ECO:0000313" key="3">
    <source>
        <dbReference type="EMBL" id="KMT64334.1"/>
    </source>
</evidence>
<feature type="non-terminal residue" evidence="3">
    <location>
        <position position="1"/>
    </location>
</feature>
<comment type="caution">
    <text evidence="3">The sequence shown here is derived from an EMBL/GenBank/DDBJ whole genome shotgun (WGS) entry which is preliminary data.</text>
</comment>
<evidence type="ECO:0000313" key="4">
    <source>
        <dbReference type="Proteomes" id="UP000037600"/>
    </source>
</evidence>
<dbReference type="InterPro" id="IPR015919">
    <property type="entry name" value="Cadherin-like_sf"/>
</dbReference>
<dbReference type="PATRIC" id="fig|1513271.3.peg.3126"/>
<proteinExistence type="predicted"/>
<dbReference type="EMBL" id="LAZL01000027">
    <property type="protein sequence ID" value="KMT64334.1"/>
    <property type="molecule type" value="Genomic_DNA"/>
</dbReference>
<dbReference type="RefSeq" id="WP_048694333.1">
    <property type="nucleotide sequence ID" value="NZ_KQ130499.1"/>
</dbReference>
<dbReference type="InterPro" id="IPR051561">
    <property type="entry name" value="FRAS1_ECM"/>
</dbReference>
<feature type="transmembrane region" description="Helical" evidence="1">
    <location>
        <begin position="2085"/>
        <end position="2102"/>
    </location>
</feature>
<dbReference type="Proteomes" id="UP000037600">
    <property type="component" value="Unassembled WGS sequence"/>
</dbReference>
<protein>
    <recommendedName>
        <fullName evidence="2">Dystroglycan-type cadherin-like domain-containing protein</fullName>
    </recommendedName>
</protein>
<evidence type="ECO:0000259" key="2">
    <source>
        <dbReference type="SMART" id="SM00736"/>
    </source>
</evidence>
<feature type="domain" description="Dystroglycan-type cadherin-like" evidence="2">
    <location>
        <begin position="73"/>
        <end position="162"/>
    </location>
</feature>
<name>A0A0J8GSS1_9ALTE</name>
<dbReference type="SMART" id="SM00736">
    <property type="entry name" value="CADG"/>
    <property type="match status" value="3"/>
</dbReference>
<keyword evidence="1" id="KW-1133">Transmembrane helix</keyword>
<dbReference type="Pfam" id="PF05345">
    <property type="entry name" value="He_PIG"/>
    <property type="match status" value="3"/>
</dbReference>
<accession>A0A0J8GSS1</accession>
<dbReference type="Gene3D" id="2.60.40.10">
    <property type="entry name" value="Immunoglobulins"/>
    <property type="match status" value="4"/>
</dbReference>
<dbReference type="Gene3D" id="2.60.40.3440">
    <property type="match status" value="5"/>
</dbReference>
<dbReference type="STRING" id="1513271.XM47_15185"/>
<keyword evidence="1" id="KW-0812">Transmembrane</keyword>
<feature type="domain" description="Dystroglycan-type cadherin-like" evidence="2">
    <location>
        <begin position="757"/>
        <end position="850"/>
    </location>
</feature>
<dbReference type="SUPFAM" id="SSF49313">
    <property type="entry name" value="Cadherin-like"/>
    <property type="match status" value="4"/>
</dbReference>
<dbReference type="PANTHER" id="PTHR45739">
    <property type="entry name" value="MATRIX PROTEIN, PUTATIVE-RELATED"/>
    <property type="match status" value="1"/>
</dbReference>
<dbReference type="GO" id="GO:0016020">
    <property type="term" value="C:membrane"/>
    <property type="evidence" value="ECO:0007669"/>
    <property type="project" value="InterPro"/>
</dbReference>
<dbReference type="GO" id="GO:0009653">
    <property type="term" value="P:anatomical structure morphogenesis"/>
    <property type="evidence" value="ECO:0007669"/>
    <property type="project" value="TreeGrafter"/>
</dbReference>
<dbReference type="InterPro" id="IPR006644">
    <property type="entry name" value="Cadg"/>
</dbReference>
<dbReference type="Pfam" id="PF17803">
    <property type="entry name" value="Cadherin_4"/>
    <property type="match status" value="1"/>
</dbReference>
<dbReference type="Pfam" id="PF17963">
    <property type="entry name" value="Big_9"/>
    <property type="match status" value="7"/>
</dbReference>
<evidence type="ECO:0000256" key="1">
    <source>
        <dbReference type="SAM" id="Phobius"/>
    </source>
</evidence>
<gene>
    <name evidence="3" type="ORF">XM47_15185</name>
</gene>
<feature type="domain" description="Dystroglycan-type cadherin-like" evidence="2">
    <location>
        <begin position="2"/>
        <end position="71"/>
    </location>
</feature>
<keyword evidence="4" id="KW-1185">Reference proteome</keyword>
<dbReference type="InterPro" id="IPR028994">
    <property type="entry name" value="Integrin_alpha_N"/>
</dbReference>
<reference evidence="3 4" key="1">
    <citation type="submission" date="2015-04" db="EMBL/GenBank/DDBJ databases">
        <title>Draft Genome Sequence of the Novel Agar-Digesting Marine Bacterium Q1.</title>
        <authorList>
            <person name="Li Y."/>
            <person name="Li D."/>
            <person name="Chen G."/>
            <person name="Du Z."/>
        </authorList>
    </citation>
    <scope>NUCLEOTIDE SEQUENCE [LARGE SCALE GENOMIC DNA]</scope>
    <source>
        <strain evidence="3 4">Q1</strain>
    </source>
</reference>
<dbReference type="OrthoDB" id="5242130at2"/>
<dbReference type="PANTHER" id="PTHR45739:SF8">
    <property type="entry name" value="FRAS1-RELATED EXTRACELLULAR MATRIX PROTEIN 1"/>
    <property type="match status" value="1"/>
</dbReference>
<dbReference type="SUPFAM" id="SSF69318">
    <property type="entry name" value="Integrin alpha N-terminal domain"/>
    <property type="match status" value="1"/>
</dbReference>
<dbReference type="InterPro" id="IPR013783">
    <property type="entry name" value="Ig-like_fold"/>
</dbReference>
<sequence length="2120" mass="226883">SVSDVDVSDNLTLSAPTLPSWLSFDSSAGVLSGTPTNTEVGSHSVVLRVNDGSVDVDQSFSITVSNTNDAPVITSSEITSATEDSAYSYTFSASDVDVSDSLTLSAPTLPSWLSFDASSGILSGTPTNAEVGSHSVVLRVNDGTVDVEQSFTIFVSDPNSPIVLALLPAADSIDLATQGEFFDLILNEDIQITQFNDTLIQVFEVQSQALVEKLDTDQVGILGNSLSFVLSATLTPNVEYEILVSANVIEDLSGNPFAGVTANQWRFTTINNLTVATDDNVQTNEDTSIQIDVLANDFDSDNLIVPSSTLVLDVPSFGLAQVNTANGVITYTPNANFNGQDSFTYQVSDTQAESSNIAVVTINVTAVNDAPTLQADVVQTTEDRMLAIDVLANDTDIDLGDSLDPNSIQIVQNPSHGSLNIVGSLIEYSPAQDFTGGDSFSYQAADSQGRFGTPVNVMINVLGENDIPVATDDVAQTTEDTSINIAVLANDFDIEDVAIQAANITLVKQANLASLTINLDGTINYQPQLNANGIDSFEYVVTDSEGAISAPAVVNVVISAVADSPVTNHDTVILAEDSSQLINVLGNDADVENDIDVTSIIITSTAASGVLSIEANGLVMYQPEADFFGSDSFSYSVMDDTGLVSNISVVSIQVTAVNDQPIANTDHYQTLEDTEILLNPADNDQDIDGQLDLTSLVIVSQPSLGVVTIQSNGQIRYQPNFNVFGTDSFSYQISDDQGLVSEIANVTIDITAVNDAPVFTSQAVSMVNEDELYSYLIQLTDIEQEILTLNSQLPDWLTLTNLDNFTYRLAGAPTEADVGNYDIQLILSDEEGLSDNQNFQISVLPVNDAPEIQQGESLALNVVEDQSISTRLSLFDSDSETFQWQILTPAQFGVVTVDQGLIQYNPNTNSEAPDSFVIELSDGELTDTIMVNVSVTAENDAPQILLADGTSPSRSSATSAEDTQLDVRLTAFDTDSSNLTWTLEQQATLGRVTIEQGLLTYQPLPDFVGSDSVRVLLSDGELSDSLTLSITVTSVNDAPVILLDDIVQLSLNEDENIELIYQAQDDNGVENLTWQVAQAPNLGLVLLDANGQGSGDSNSGISSVLNYQANPNSFGQDSFVLQVSDGELTDQVEVRLTLNPVNDSPIGEADEYSVNEAELLSVDLSNGVLTNDTDLDNDDSTLVAELVAQPSRASVFNFSSDGSFSYQHDGSDFGLDSFSYRVFDGVDFSQSIEVNLTILPVNDLPQFISSSPSESVQQGDFFNYDIGTFDPDDINLSLSYQGPDWLMLNGHNLSGVVPIEQTGAVSFTLTLQDASGGENTQTANFSIIERDIIQLEVTPSWSASPAFVDEKVVANIQLQSFSEQAETLQLNLTLSEGVSVIKSADCPFTGVTASCNIQVSLAEIQNIQIELLSAQAQDILLTANLVDQFNVSVGSVSTDVAVVKQAVNQGNASFDISNATAISAADIAENQGVEIIAGTELGDTIKIVTMSAAEEQASLLAEIDNTGQTEQVLIDDFDQNGELDIAIINSQGQSSDIYYWIAPLTYQTNPSTNQINFGTKGFIQDFNFDGLPDLAVTGNSFNLAIYINVDGVFSETPDVYTTDSLIVSALGLGVSNEIVVATKTNLQTLSYQISNQQQRPSNITGMSRRSVRTDIVSYASKVEKASFVPISEPLEIVGITDIAVADLDGDSSQDIVVTSRPEKNSNASTPAPVANNSVSIIATNRSKLTKVASFGSSATNKVSIADFDGDNKPDLMVGNDNGTVQIFKRGLANDNSYEAQESAIVASSPLIIPVDIDGDGLSDVISYDKEQGKVALFSTNSDGSLGQQVDIALSSQMTLTEVGFAQDSRIFYQLFVANLSQIQTQQNQVKLTPDEGVDVSQMPAYCQQQDSSDQIVCELGTLAKESTKQIPFMLSGEFSNRSLRARYNGAVADPNPDNNSVSNHFSQYSGNLAVRANLLASNNYQFNYQVSATNLHSSTLTNVKTKISFPLGLGYIQVPDNCVRQNSTLDVLFICQFGTLAAQQSADIDFELKSSAELNEQEIMIDVQGKSDVIDTDTSNNAAQTNLKGVFTAPSVSKSSGGSNSYSLLAYLFILFLIRFLIRFNYVACNRYVSTVGESK</sequence>
<keyword evidence="1" id="KW-0472">Membrane</keyword>
<dbReference type="InterPro" id="IPR040853">
    <property type="entry name" value="RapA2_cadherin-like"/>
</dbReference>